<keyword evidence="2" id="KW-1185">Reference proteome</keyword>
<sequence length="179" mass="20238">MPGQSFLMETVIFKEIFKVREINAVSVKDISSFCVRGAVSPFGVPQFLEKNAIDFPGKTNSSIQKKVLTKSMFVLSKEFKRAHLSVKMSFATFKRRRPHHIITSLSRKFSQCLCERCTNVMLLMDMINKKMNKRDRTLTIEDPLGKASDVGRLCIERQCTDCGVGSVMTDLCDTIGDKT</sequence>
<gene>
    <name evidence="1" type="ORF">PoB_005391400</name>
</gene>
<dbReference type="Proteomes" id="UP000735302">
    <property type="component" value="Unassembled WGS sequence"/>
</dbReference>
<protein>
    <submittedName>
        <fullName evidence="1">Uncharacterized protein</fullName>
    </submittedName>
</protein>
<accession>A0AAV4C4D4</accession>
<name>A0AAV4C4D4_9GAST</name>
<evidence type="ECO:0000313" key="1">
    <source>
        <dbReference type="EMBL" id="GFO27409.1"/>
    </source>
</evidence>
<dbReference type="AlphaFoldDB" id="A0AAV4C4D4"/>
<proteinExistence type="predicted"/>
<comment type="caution">
    <text evidence="1">The sequence shown here is derived from an EMBL/GenBank/DDBJ whole genome shotgun (WGS) entry which is preliminary data.</text>
</comment>
<evidence type="ECO:0000313" key="2">
    <source>
        <dbReference type="Proteomes" id="UP000735302"/>
    </source>
</evidence>
<reference evidence="1 2" key="1">
    <citation type="journal article" date="2021" name="Elife">
        <title>Chloroplast acquisition without the gene transfer in kleptoplastic sea slugs, Plakobranchus ocellatus.</title>
        <authorList>
            <person name="Maeda T."/>
            <person name="Takahashi S."/>
            <person name="Yoshida T."/>
            <person name="Shimamura S."/>
            <person name="Takaki Y."/>
            <person name="Nagai Y."/>
            <person name="Toyoda A."/>
            <person name="Suzuki Y."/>
            <person name="Arimoto A."/>
            <person name="Ishii H."/>
            <person name="Satoh N."/>
            <person name="Nishiyama T."/>
            <person name="Hasebe M."/>
            <person name="Maruyama T."/>
            <person name="Minagawa J."/>
            <person name="Obokata J."/>
            <person name="Shigenobu S."/>
        </authorList>
    </citation>
    <scope>NUCLEOTIDE SEQUENCE [LARGE SCALE GENOMIC DNA]</scope>
</reference>
<dbReference type="EMBL" id="BLXT01005922">
    <property type="protein sequence ID" value="GFO27409.1"/>
    <property type="molecule type" value="Genomic_DNA"/>
</dbReference>
<organism evidence="1 2">
    <name type="scientific">Plakobranchus ocellatus</name>
    <dbReference type="NCBI Taxonomy" id="259542"/>
    <lineage>
        <taxon>Eukaryota</taxon>
        <taxon>Metazoa</taxon>
        <taxon>Spiralia</taxon>
        <taxon>Lophotrochozoa</taxon>
        <taxon>Mollusca</taxon>
        <taxon>Gastropoda</taxon>
        <taxon>Heterobranchia</taxon>
        <taxon>Euthyneura</taxon>
        <taxon>Panpulmonata</taxon>
        <taxon>Sacoglossa</taxon>
        <taxon>Placobranchoidea</taxon>
        <taxon>Plakobranchidae</taxon>
        <taxon>Plakobranchus</taxon>
    </lineage>
</organism>